<evidence type="ECO:0000313" key="3">
    <source>
        <dbReference type="Proteomes" id="UP001524586"/>
    </source>
</evidence>
<proteinExistence type="predicted"/>
<dbReference type="Gene3D" id="2.60.40.10">
    <property type="entry name" value="Immunoglobulins"/>
    <property type="match status" value="1"/>
</dbReference>
<evidence type="ECO:0000256" key="1">
    <source>
        <dbReference type="SAM" id="SignalP"/>
    </source>
</evidence>
<accession>A0ABT1U8I1</accession>
<feature type="signal peptide" evidence="1">
    <location>
        <begin position="1"/>
        <end position="18"/>
    </location>
</feature>
<name>A0ABT1U8I1_9GAMM</name>
<dbReference type="EMBL" id="JANIBK010000131">
    <property type="protein sequence ID" value="MCQ8130163.1"/>
    <property type="molecule type" value="Genomic_DNA"/>
</dbReference>
<protein>
    <submittedName>
        <fullName evidence="2">Carboxypeptidase regulatory-like domain-containing protein</fullName>
    </submittedName>
</protein>
<dbReference type="Proteomes" id="UP001524586">
    <property type="component" value="Unassembled WGS sequence"/>
</dbReference>
<sequence>MKLKLIIPWMMLSFWVFAQEASIMPQTQGDVSFISGGVGSDERERLQAIGTDYNLRLIFSTQGSGDYLSGVNVTIKDAGGKIVLETVTDGPMLFVKLKPGRYGVSVDYQARLMHKTVTVNDSTRAPLAFAWPERR</sequence>
<feature type="chain" id="PRO_5047214980" evidence="1">
    <location>
        <begin position="19"/>
        <end position="135"/>
    </location>
</feature>
<dbReference type="InterPro" id="IPR013783">
    <property type="entry name" value="Ig-like_fold"/>
</dbReference>
<dbReference type="SUPFAM" id="SSF49478">
    <property type="entry name" value="Cna protein B-type domain"/>
    <property type="match status" value="1"/>
</dbReference>
<evidence type="ECO:0000313" key="2">
    <source>
        <dbReference type="EMBL" id="MCQ8130163.1"/>
    </source>
</evidence>
<keyword evidence="3" id="KW-1185">Reference proteome</keyword>
<gene>
    <name evidence="2" type="ORF">NP596_17025</name>
</gene>
<comment type="caution">
    <text evidence="2">The sequence shown here is derived from an EMBL/GenBank/DDBJ whole genome shotgun (WGS) entry which is preliminary data.</text>
</comment>
<dbReference type="RefSeq" id="WP_256616587.1">
    <property type="nucleotide sequence ID" value="NZ_JANIBK010000131.1"/>
</dbReference>
<reference evidence="2 3" key="1">
    <citation type="submission" date="2022-07" db="EMBL/GenBank/DDBJ databases">
        <title>Methylomonas rivi sp. nov., Methylomonas rosea sp. nov., Methylomonas aureus sp. nov. and Methylomonas subterranea sp. nov., four novel methanotrophs isolated from a freshwater creek and the deep terrestrial subsurface.</title>
        <authorList>
            <person name="Abin C."/>
            <person name="Sankaranarayanan K."/>
            <person name="Garner C."/>
            <person name="Sindelar R."/>
            <person name="Kotary K."/>
            <person name="Garner R."/>
            <person name="Barclay S."/>
            <person name="Lawson P."/>
            <person name="Krumholz L."/>
        </authorList>
    </citation>
    <scope>NUCLEOTIDE SEQUENCE [LARGE SCALE GENOMIC DNA]</scope>
    <source>
        <strain evidence="2 3">WSC-6</strain>
    </source>
</reference>
<organism evidence="2 3">
    <name type="scientific">Methylomonas rivi</name>
    <dbReference type="NCBI Taxonomy" id="2952226"/>
    <lineage>
        <taxon>Bacteria</taxon>
        <taxon>Pseudomonadati</taxon>
        <taxon>Pseudomonadota</taxon>
        <taxon>Gammaproteobacteria</taxon>
        <taxon>Methylococcales</taxon>
        <taxon>Methylococcaceae</taxon>
        <taxon>Methylomonas</taxon>
    </lineage>
</organism>
<keyword evidence="1" id="KW-0732">Signal</keyword>